<keyword evidence="4" id="KW-1185">Reference proteome</keyword>
<dbReference type="GO" id="GO:0046983">
    <property type="term" value="F:protein dimerization activity"/>
    <property type="evidence" value="ECO:0007669"/>
    <property type="project" value="InterPro"/>
</dbReference>
<dbReference type="HOGENOM" id="CLU_009123_2_0_1"/>
<dbReference type="Pfam" id="PF05699">
    <property type="entry name" value="Dimer_Tnp_hAT"/>
    <property type="match status" value="1"/>
</dbReference>
<dbReference type="Proteomes" id="UP000054166">
    <property type="component" value="Unassembled WGS sequence"/>
</dbReference>
<accession>A0A0C3G7P9</accession>
<dbReference type="PANTHER" id="PTHR23272">
    <property type="entry name" value="BED FINGER-RELATED"/>
    <property type="match status" value="1"/>
</dbReference>
<evidence type="ECO:0000313" key="3">
    <source>
        <dbReference type="EMBL" id="KIM87794.1"/>
    </source>
</evidence>
<feature type="region of interest" description="Disordered" evidence="1">
    <location>
        <begin position="219"/>
        <end position="257"/>
    </location>
</feature>
<sequence>MGLQERDLAKRAKIDYLRLTSDKWTHVGQFADLLSVLCHVAQQAFSSDAGTTLHLAIPALETLHQAWSSRAERSKYARFAPALTAAAKKLDEYYEKTTDSPAYIMAMLLDPTGKMAYFKKHWPENLQDEVLACAEGVVKPPAGMTTVQWWGINAQRYGPVWTSIAQDYLSIMAASVSSEQTFSQGGITISKCRNRLKGDIVEALQCVKCALHHDLLFREPGPSSSVEEEPDEYNIETVPNEKPSDDDDSESDFVMED</sequence>
<dbReference type="EMBL" id="KN832978">
    <property type="protein sequence ID" value="KIM87794.1"/>
    <property type="molecule type" value="Genomic_DNA"/>
</dbReference>
<dbReference type="PANTHER" id="PTHR23272:SF161">
    <property type="entry name" value="ZINC FINGER BED DOMAIN-CONTAINING PROTEIN RICESLEEPER 1-LIKE"/>
    <property type="match status" value="1"/>
</dbReference>
<dbReference type="InterPro" id="IPR008906">
    <property type="entry name" value="HATC_C_dom"/>
</dbReference>
<evidence type="ECO:0000259" key="2">
    <source>
        <dbReference type="Pfam" id="PF05699"/>
    </source>
</evidence>
<feature type="domain" description="HAT C-terminal dimerisation" evidence="2">
    <location>
        <begin position="144"/>
        <end position="208"/>
    </location>
</feature>
<dbReference type="InterPro" id="IPR012337">
    <property type="entry name" value="RNaseH-like_sf"/>
</dbReference>
<dbReference type="AlphaFoldDB" id="A0A0C3G7P9"/>
<reference evidence="3 4" key="1">
    <citation type="submission" date="2014-04" db="EMBL/GenBank/DDBJ databases">
        <authorList>
            <consortium name="DOE Joint Genome Institute"/>
            <person name="Kuo A."/>
            <person name="Tarkka M."/>
            <person name="Buscot F."/>
            <person name="Kohler A."/>
            <person name="Nagy L.G."/>
            <person name="Floudas D."/>
            <person name="Copeland A."/>
            <person name="Barry K.W."/>
            <person name="Cichocki N."/>
            <person name="Veneault-Fourrey C."/>
            <person name="LaButti K."/>
            <person name="Lindquist E.A."/>
            <person name="Lipzen A."/>
            <person name="Lundell T."/>
            <person name="Morin E."/>
            <person name="Murat C."/>
            <person name="Sun H."/>
            <person name="Tunlid A."/>
            <person name="Henrissat B."/>
            <person name="Grigoriev I.V."/>
            <person name="Hibbett D.S."/>
            <person name="Martin F."/>
            <person name="Nordberg H.P."/>
            <person name="Cantor M.N."/>
            <person name="Hua S.X."/>
        </authorList>
    </citation>
    <scope>NUCLEOTIDE SEQUENCE [LARGE SCALE GENOMIC DNA]</scope>
    <source>
        <strain evidence="3 4">F 1598</strain>
    </source>
</reference>
<dbReference type="SUPFAM" id="SSF53098">
    <property type="entry name" value="Ribonuclease H-like"/>
    <property type="match status" value="1"/>
</dbReference>
<dbReference type="OrthoDB" id="2690041at2759"/>
<reference evidence="4" key="2">
    <citation type="submission" date="2015-01" db="EMBL/GenBank/DDBJ databases">
        <title>Evolutionary Origins and Diversification of the Mycorrhizal Mutualists.</title>
        <authorList>
            <consortium name="DOE Joint Genome Institute"/>
            <consortium name="Mycorrhizal Genomics Consortium"/>
            <person name="Kohler A."/>
            <person name="Kuo A."/>
            <person name="Nagy L.G."/>
            <person name="Floudas D."/>
            <person name="Copeland A."/>
            <person name="Barry K.W."/>
            <person name="Cichocki N."/>
            <person name="Veneault-Fourrey C."/>
            <person name="LaButti K."/>
            <person name="Lindquist E.A."/>
            <person name="Lipzen A."/>
            <person name="Lundell T."/>
            <person name="Morin E."/>
            <person name="Murat C."/>
            <person name="Riley R."/>
            <person name="Ohm R."/>
            <person name="Sun H."/>
            <person name="Tunlid A."/>
            <person name="Henrissat B."/>
            <person name="Grigoriev I.V."/>
            <person name="Hibbett D.S."/>
            <person name="Martin F."/>
        </authorList>
    </citation>
    <scope>NUCLEOTIDE SEQUENCE [LARGE SCALE GENOMIC DNA]</scope>
    <source>
        <strain evidence="4">F 1598</strain>
    </source>
</reference>
<dbReference type="InParanoid" id="A0A0C3G7P9"/>
<feature type="compositionally biased region" description="Acidic residues" evidence="1">
    <location>
        <begin position="244"/>
        <end position="257"/>
    </location>
</feature>
<proteinExistence type="predicted"/>
<organism evidence="3 4">
    <name type="scientific">Piloderma croceum (strain F 1598)</name>
    <dbReference type="NCBI Taxonomy" id="765440"/>
    <lineage>
        <taxon>Eukaryota</taxon>
        <taxon>Fungi</taxon>
        <taxon>Dikarya</taxon>
        <taxon>Basidiomycota</taxon>
        <taxon>Agaricomycotina</taxon>
        <taxon>Agaricomycetes</taxon>
        <taxon>Agaricomycetidae</taxon>
        <taxon>Atheliales</taxon>
        <taxon>Atheliaceae</taxon>
        <taxon>Piloderma</taxon>
    </lineage>
</organism>
<name>A0A0C3G7P9_PILCF</name>
<evidence type="ECO:0000313" key="4">
    <source>
        <dbReference type="Proteomes" id="UP000054166"/>
    </source>
</evidence>
<evidence type="ECO:0000256" key="1">
    <source>
        <dbReference type="SAM" id="MobiDB-lite"/>
    </source>
</evidence>
<protein>
    <recommendedName>
        <fullName evidence="2">HAT C-terminal dimerisation domain-containing protein</fullName>
    </recommendedName>
</protein>
<gene>
    <name evidence="3" type="ORF">PILCRDRAFT_85648</name>
</gene>